<feature type="transmembrane region" description="Helical" evidence="1">
    <location>
        <begin position="129"/>
        <end position="153"/>
    </location>
</feature>
<proteinExistence type="predicted"/>
<accession>A0A2J6REY1</accession>
<reference evidence="2 3" key="1">
    <citation type="submission" date="2016-04" db="EMBL/GenBank/DDBJ databases">
        <title>A degradative enzymes factory behind the ericoid mycorrhizal symbiosis.</title>
        <authorList>
            <consortium name="DOE Joint Genome Institute"/>
            <person name="Martino E."/>
            <person name="Morin E."/>
            <person name="Grelet G."/>
            <person name="Kuo A."/>
            <person name="Kohler A."/>
            <person name="Daghino S."/>
            <person name="Barry K."/>
            <person name="Choi C."/>
            <person name="Cichocki N."/>
            <person name="Clum A."/>
            <person name="Copeland A."/>
            <person name="Hainaut M."/>
            <person name="Haridas S."/>
            <person name="Labutti K."/>
            <person name="Lindquist E."/>
            <person name="Lipzen A."/>
            <person name="Khouja H.-R."/>
            <person name="Murat C."/>
            <person name="Ohm R."/>
            <person name="Olson A."/>
            <person name="Spatafora J."/>
            <person name="Veneault-Fourrey C."/>
            <person name="Henrissat B."/>
            <person name="Grigoriev I."/>
            <person name="Martin F."/>
            <person name="Perotto S."/>
        </authorList>
    </citation>
    <scope>NUCLEOTIDE SEQUENCE [LARGE SCALE GENOMIC DNA]</scope>
    <source>
        <strain evidence="2 3">F</strain>
    </source>
</reference>
<keyword evidence="1" id="KW-0472">Membrane</keyword>
<dbReference type="AlphaFoldDB" id="A0A2J6REY1"/>
<keyword evidence="1" id="KW-1133">Transmembrane helix</keyword>
<gene>
    <name evidence="2" type="ORF">L207DRAFT_601438</name>
</gene>
<sequence>MYGLSSFRSENRRSAGADKVLALRTESQCNGSEPSIPSGRSFANRILNPGENVHVPECICRHLERPGNVKLKAEASFHGTCRGAHPYIATTEYGKYFVLHTLQRINLMRCSDAGVFRAGTDQNVNKTSFLLAFTPCLWLVSLYSIGLIHCLLAGGTGMSSARKDL</sequence>
<evidence type="ECO:0000313" key="2">
    <source>
        <dbReference type="EMBL" id="PMD37033.1"/>
    </source>
</evidence>
<dbReference type="EMBL" id="KZ613950">
    <property type="protein sequence ID" value="PMD37033.1"/>
    <property type="molecule type" value="Genomic_DNA"/>
</dbReference>
<keyword evidence="1" id="KW-0812">Transmembrane</keyword>
<dbReference type="Proteomes" id="UP000235786">
    <property type="component" value="Unassembled WGS sequence"/>
</dbReference>
<protein>
    <submittedName>
        <fullName evidence="2">Uncharacterized protein</fullName>
    </submittedName>
</protein>
<evidence type="ECO:0000313" key="3">
    <source>
        <dbReference type="Proteomes" id="UP000235786"/>
    </source>
</evidence>
<organism evidence="2 3">
    <name type="scientific">Hyaloscypha variabilis (strain UAMH 11265 / GT02V1 / F)</name>
    <name type="common">Meliniomyces variabilis</name>
    <dbReference type="NCBI Taxonomy" id="1149755"/>
    <lineage>
        <taxon>Eukaryota</taxon>
        <taxon>Fungi</taxon>
        <taxon>Dikarya</taxon>
        <taxon>Ascomycota</taxon>
        <taxon>Pezizomycotina</taxon>
        <taxon>Leotiomycetes</taxon>
        <taxon>Helotiales</taxon>
        <taxon>Hyaloscyphaceae</taxon>
        <taxon>Hyaloscypha</taxon>
        <taxon>Hyaloscypha variabilis</taxon>
    </lineage>
</organism>
<evidence type="ECO:0000256" key="1">
    <source>
        <dbReference type="SAM" id="Phobius"/>
    </source>
</evidence>
<keyword evidence="3" id="KW-1185">Reference proteome</keyword>
<name>A0A2J6REY1_HYAVF</name>